<dbReference type="PANTHER" id="PTHR36305:SF1">
    <property type="entry name" value="PHOSPHATIDYLGLYCEROPHOSPHATASE A"/>
    <property type="match status" value="1"/>
</dbReference>
<dbReference type="PANTHER" id="PTHR36305">
    <property type="entry name" value="PHOSPHATIDYLGLYCEROPHOSPHATASE A"/>
    <property type="match status" value="1"/>
</dbReference>
<evidence type="ECO:0000313" key="5">
    <source>
        <dbReference type="Proteomes" id="UP000027432"/>
    </source>
</evidence>
<dbReference type="EC" id="3.1.3.27" evidence="1"/>
<dbReference type="AlphaFoldDB" id="A0A074J7Q9"/>
<keyword evidence="2" id="KW-1133">Transmembrane helix</keyword>
<dbReference type="PIRSF" id="PIRSF006162">
    <property type="entry name" value="PgpA"/>
    <property type="match status" value="1"/>
</dbReference>
<keyword evidence="1" id="KW-1208">Phospholipid metabolism</keyword>
<sequence length="169" mass="18380">MLRAINTVGYVGLLKPAPGTWGSLVAVLVGWAIEHWLGFIPLVIATVAVTALGFWSVRAQLGDSSDDPSEIVIDEVAGQWVALLFPAFGFWSRGLSTGVELHMVWPGAVAAFICFRLFDIWKPWLVGRADRRHDATGVMLDDLWAGVFAGVVTIILAALYHAVFLGMMQ</sequence>
<keyword evidence="1 2" id="KW-0472">Membrane</keyword>
<dbReference type="RefSeq" id="WP_038078355.1">
    <property type="nucleotide sequence ID" value="NZ_AUND01000034.1"/>
</dbReference>
<evidence type="ECO:0000259" key="3">
    <source>
        <dbReference type="Pfam" id="PF04608"/>
    </source>
</evidence>
<dbReference type="Pfam" id="PF04608">
    <property type="entry name" value="PgpA"/>
    <property type="match status" value="1"/>
</dbReference>
<dbReference type="Proteomes" id="UP000027432">
    <property type="component" value="Unassembled WGS sequence"/>
</dbReference>
<comment type="caution">
    <text evidence="4">The sequence shown here is derived from an EMBL/GenBank/DDBJ whole genome shotgun (WGS) entry which is preliminary data.</text>
</comment>
<dbReference type="GO" id="GO:0008962">
    <property type="term" value="F:phosphatidylglycerophosphatase activity"/>
    <property type="evidence" value="ECO:0007669"/>
    <property type="project" value="UniProtKB-EC"/>
</dbReference>
<evidence type="ECO:0000256" key="1">
    <source>
        <dbReference type="PIRNR" id="PIRNR006162"/>
    </source>
</evidence>
<dbReference type="eggNOG" id="COG1267">
    <property type="taxonomic scope" value="Bacteria"/>
</dbReference>
<reference evidence="4 5" key="1">
    <citation type="submission" date="2013-07" db="EMBL/GenBank/DDBJ databases">
        <title>Thioclava pacifica DSM 10166 Genome Sequencing.</title>
        <authorList>
            <person name="Lai Q."/>
            <person name="Shao Z."/>
        </authorList>
    </citation>
    <scope>NUCLEOTIDE SEQUENCE [LARGE SCALE GENOMIC DNA]</scope>
    <source>
        <strain evidence="4 5">DSM 10166</strain>
    </source>
</reference>
<comment type="subcellular location">
    <subcellularLocation>
        <location evidence="1">Cell inner membrane</location>
        <topology evidence="1">Multi-pass membrane protein</topology>
    </subcellularLocation>
</comment>
<dbReference type="GO" id="GO:0046872">
    <property type="term" value="F:metal ion binding"/>
    <property type="evidence" value="ECO:0007669"/>
    <property type="project" value="UniProtKB-KW"/>
</dbReference>
<dbReference type="CDD" id="cd06971">
    <property type="entry name" value="PgpA"/>
    <property type="match status" value="1"/>
</dbReference>
<keyword evidence="1" id="KW-0443">Lipid metabolism</keyword>
<keyword evidence="5" id="KW-1185">Reference proteome</keyword>
<dbReference type="InterPro" id="IPR036681">
    <property type="entry name" value="PgpA-like_sf"/>
</dbReference>
<keyword evidence="1" id="KW-0460">Magnesium</keyword>
<comment type="catalytic activity">
    <reaction evidence="1">
        <text>a 1,2-diacyl-sn-glycero-3-phospho-(1'-sn-glycero-3'-phosphate) + H2O = a 1,2-diacyl-sn-glycero-3-phospho-(1'-sn-glycerol) + phosphate</text>
        <dbReference type="Rhea" id="RHEA:33751"/>
        <dbReference type="ChEBI" id="CHEBI:15377"/>
        <dbReference type="ChEBI" id="CHEBI:43474"/>
        <dbReference type="ChEBI" id="CHEBI:60110"/>
        <dbReference type="ChEBI" id="CHEBI:64716"/>
        <dbReference type="EC" id="3.1.3.27"/>
    </reaction>
</comment>
<keyword evidence="1" id="KW-1003">Cell membrane</keyword>
<dbReference type="OrthoDB" id="9804091at2"/>
<comment type="pathway">
    <text evidence="1">Phospholipid metabolism; phosphatidylglycerol biosynthesis; phosphatidylglycerol from CDP-diacylglycerol: step 2/2.</text>
</comment>
<dbReference type="InterPro" id="IPR007686">
    <property type="entry name" value="YutG/PgpA"/>
</dbReference>
<feature type="transmembrane region" description="Helical" evidence="2">
    <location>
        <begin position="103"/>
        <end position="121"/>
    </location>
</feature>
<keyword evidence="1 2" id="KW-0812">Transmembrane</keyword>
<feature type="transmembrane region" description="Helical" evidence="2">
    <location>
        <begin position="142"/>
        <end position="163"/>
    </location>
</feature>
<dbReference type="UniPathway" id="UPA00084">
    <property type="reaction ID" value="UER00504"/>
</dbReference>
<dbReference type="SUPFAM" id="SSF101307">
    <property type="entry name" value="YutG-like"/>
    <property type="match status" value="1"/>
</dbReference>
<name>A0A074J7Q9_9RHOB</name>
<dbReference type="GO" id="GO:0006655">
    <property type="term" value="P:phosphatidylglycerol biosynthetic process"/>
    <property type="evidence" value="ECO:0007669"/>
    <property type="project" value="UniProtKB-UniPathway"/>
</dbReference>
<comment type="cofactor">
    <cofactor evidence="1">
        <name>Mg(2+)</name>
        <dbReference type="ChEBI" id="CHEBI:18420"/>
    </cofactor>
</comment>
<keyword evidence="1" id="KW-0378">Hydrolase</keyword>
<dbReference type="EMBL" id="AUND01000034">
    <property type="protein sequence ID" value="KEO51930.1"/>
    <property type="molecule type" value="Genomic_DNA"/>
</dbReference>
<keyword evidence="1" id="KW-0595">Phospholipid degradation</keyword>
<keyword evidence="1" id="KW-0997">Cell inner membrane</keyword>
<gene>
    <name evidence="4" type="ORF">TP2_10655</name>
</gene>
<keyword evidence="1" id="KW-0442">Lipid degradation</keyword>
<feature type="transmembrane region" description="Helical" evidence="2">
    <location>
        <begin position="71"/>
        <end position="91"/>
    </location>
</feature>
<proteinExistence type="predicted"/>
<evidence type="ECO:0000256" key="2">
    <source>
        <dbReference type="SAM" id="Phobius"/>
    </source>
</evidence>
<keyword evidence="1" id="KW-0479">Metal-binding</keyword>
<dbReference type="STRING" id="1353537.TP2_10655"/>
<dbReference type="GO" id="GO:0009395">
    <property type="term" value="P:phospholipid catabolic process"/>
    <property type="evidence" value="ECO:0007669"/>
    <property type="project" value="UniProtKB-KW"/>
</dbReference>
<accession>A0A074J7Q9</accession>
<comment type="function">
    <text evidence="1">Lipid phosphatase which dephosphorylates phosphatidylglycerophosphate (PGP) to phosphatidylglycerol (PG).</text>
</comment>
<dbReference type="GO" id="GO:0005886">
    <property type="term" value="C:plasma membrane"/>
    <property type="evidence" value="ECO:0007669"/>
    <property type="project" value="UniProtKB-SubCell"/>
</dbReference>
<feature type="transmembrane region" description="Helical" evidence="2">
    <location>
        <begin position="39"/>
        <end position="59"/>
    </location>
</feature>
<protein>
    <recommendedName>
        <fullName evidence="1">Phosphatidylglycerophosphatase A</fullName>
        <ecNumber evidence="1">3.1.3.27</ecNumber>
    </recommendedName>
    <alternativeName>
        <fullName evidence="1">Phosphatidylglycerolphosphate phosphatase A</fullName>
    </alternativeName>
</protein>
<organism evidence="4 5">
    <name type="scientific">Thioclava pacifica DSM 10166</name>
    <dbReference type="NCBI Taxonomy" id="1353537"/>
    <lineage>
        <taxon>Bacteria</taxon>
        <taxon>Pseudomonadati</taxon>
        <taxon>Pseudomonadota</taxon>
        <taxon>Alphaproteobacteria</taxon>
        <taxon>Rhodobacterales</taxon>
        <taxon>Paracoccaceae</taxon>
        <taxon>Thioclava</taxon>
    </lineage>
</organism>
<feature type="domain" description="YutG/PgpA" evidence="3">
    <location>
        <begin position="5"/>
        <end position="156"/>
    </location>
</feature>
<dbReference type="InterPro" id="IPR026037">
    <property type="entry name" value="PgpA"/>
</dbReference>
<evidence type="ECO:0000313" key="4">
    <source>
        <dbReference type="EMBL" id="KEO51930.1"/>
    </source>
</evidence>